<sequence length="160" mass="18719">MKKWIISILLIVIILLISGTIYAYTIIREPLTNQLSQVEKYVLNQQLLNTVEEVTYFHGQEVVYVAQGLYEDELKFVWVSEDFMSVHEANEEDGITQNEAIAIVEQHETINQLQAVRLGYERNRPLYEITFIDENGRQAYYYLDFTNGSLLKRYSLRADS</sequence>
<dbReference type="InterPro" id="IPR025711">
    <property type="entry name" value="PepSY"/>
</dbReference>
<reference evidence="2" key="1">
    <citation type="journal article" date="2014" name="Genome Announc.">
        <title>Draft Genome Sequences of Three Alkaliphilic Bacillus Strains, Bacillus wakoensis JCM 9140T, Bacillus akibai JCM 9157T, and Bacillus hemicellulosilyticus JCM 9152T.</title>
        <authorList>
            <person name="Yuki M."/>
            <person name="Oshima K."/>
            <person name="Suda W."/>
            <person name="Oshida Y."/>
            <person name="Kitamura K."/>
            <person name="Iida T."/>
            <person name="Hattori M."/>
            <person name="Ohkuma M."/>
        </authorList>
    </citation>
    <scope>NUCLEOTIDE SEQUENCE [LARGE SCALE GENOMIC DNA]</scope>
    <source>
        <strain evidence="2">JCM 9152</strain>
    </source>
</reference>
<keyword evidence="3" id="KW-1185">Reference proteome</keyword>
<dbReference type="OrthoDB" id="2381181at2"/>
<dbReference type="RefSeq" id="WP_035340228.1">
    <property type="nucleotide sequence ID" value="NZ_BAUU01000002.1"/>
</dbReference>
<dbReference type="STRING" id="1236971.JCM9152_395"/>
<dbReference type="EMBL" id="BAUU01000002">
    <property type="protein sequence ID" value="GAE29056.1"/>
    <property type="molecule type" value="Genomic_DNA"/>
</dbReference>
<dbReference type="Proteomes" id="UP000018895">
    <property type="component" value="Unassembled WGS sequence"/>
</dbReference>
<evidence type="ECO:0000313" key="3">
    <source>
        <dbReference type="Proteomes" id="UP000018895"/>
    </source>
</evidence>
<protein>
    <recommendedName>
        <fullName evidence="1">PepSY domain-containing protein</fullName>
    </recommendedName>
</protein>
<feature type="domain" description="PepSY" evidence="1">
    <location>
        <begin position="95"/>
        <end position="153"/>
    </location>
</feature>
<name>W4QAI1_9BACI</name>
<dbReference type="Pfam" id="PF03413">
    <property type="entry name" value="PepSY"/>
    <property type="match status" value="1"/>
</dbReference>
<dbReference type="SUPFAM" id="SSF54403">
    <property type="entry name" value="Cystatin/monellin"/>
    <property type="match status" value="1"/>
</dbReference>
<evidence type="ECO:0000313" key="2">
    <source>
        <dbReference type="EMBL" id="GAE29056.1"/>
    </source>
</evidence>
<dbReference type="Gene3D" id="3.10.450.40">
    <property type="match status" value="2"/>
</dbReference>
<gene>
    <name evidence="2" type="ORF">JCM9152_395</name>
</gene>
<accession>W4QAI1</accession>
<comment type="caution">
    <text evidence="2">The sequence shown here is derived from an EMBL/GenBank/DDBJ whole genome shotgun (WGS) entry which is preliminary data.</text>
</comment>
<dbReference type="AlphaFoldDB" id="W4QAI1"/>
<evidence type="ECO:0000259" key="1">
    <source>
        <dbReference type="Pfam" id="PF03413"/>
    </source>
</evidence>
<proteinExistence type="predicted"/>
<organism evidence="2 3">
    <name type="scientific">Halalkalibacter hemicellulosilyticusJCM 9152</name>
    <dbReference type="NCBI Taxonomy" id="1236971"/>
    <lineage>
        <taxon>Bacteria</taxon>
        <taxon>Bacillati</taxon>
        <taxon>Bacillota</taxon>
        <taxon>Bacilli</taxon>
        <taxon>Bacillales</taxon>
        <taxon>Bacillaceae</taxon>
        <taxon>Halalkalibacter</taxon>
    </lineage>
</organism>
<dbReference type="InterPro" id="IPR046350">
    <property type="entry name" value="Cystatin_sf"/>
</dbReference>